<protein>
    <recommendedName>
        <fullName evidence="8">Oligopeptide/dipeptide ABC transporter C-terminal domain-containing protein</fullName>
    </recommendedName>
</protein>
<comment type="caution">
    <text evidence="6">The sequence shown here is derived from an EMBL/GenBank/DDBJ whole genome shotgun (WGS) entry which is preliminary data.</text>
</comment>
<dbReference type="Gene3D" id="3.40.50.300">
    <property type="entry name" value="P-loop containing nucleotide triphosphate hydrolases"/>
    <property type="match status" value="1"/>
</dbReference>
<dbReference type="InterPro" id="IPR050388">
    <property type="entry name" value="ABC_Ni/Peptide_Import"/>
</dbReference>
<accession>A0ABW2VUZ9</accession>
<dbReference type="Proteomes" id="UP001596957">
    <property type="component" value="Unassembled WGS sequence"/>
</dbReference>
<organism evidence="6 7">
    <name type="scientific">Streptomyces lutosisoli</name>
    <dbReference type="NCBI Taxonomy" id="2665721"/>
    <lineage>
        <taxon>Bacteria</taxon>
        <taxon>Bacillati</taxon>
        <taxon>Actinomycetota</taxon>
        <taxon>Actinomycetes</taxon>
        <taxon>Kitasatosporales</taxon>
        <taxon>Streptomycetaceae</taxon>
        <taxon>Streptomyces</taxon>
    </lineage>
</organism>
<evidence type="ECO:0000256" key="1">
    <source>
        <dbReference type="ARBA" id="ARBA00004370"/>
    </source>
</evidence>
<keyword evidence="5" id="KW-0472">Membrane</keyword>
<dbReference type="SUPFAM" id="SSF52540">
    <property type="entry name" value="P-loop containing nucleoside triphosphate hydrolases"/>
    <property type="match status" value="1"/>
</dbReference>
<evidence type="ECO:0000256" key="5">
    <source>
        <dbReference type="ARBA" id="ARBA00023136"/>
    </source>
</evidence>
<gene>
    <name evidence="6" type="ORF">ACFQZP_37375</name>
</gene>
<dbReference type="PANTHER" id="PTHR43297">
    <property type="entry name" value="OLIGOPEPTIDE TRANSPORT ATP-BINDING PROTEIN APPD"/>
    <property type="match status" value="1"/>
</dbReference>
<dbReference type="InterPro" id="IPR027417">
    <property type="entry name" value="P-loop_NTPase"/>
</dbReference>
<dbReference type="EMBL" id="JBHTEC010000001">
    <property type="protein sequence ID" value="MFD0287255.1"/>
    <property type="molecule type" value="Genomic_DNA"/>
</dbReference>
<evidence type="ECO:0000256" key="2">
    <source>
        <dbReference type="ARBA" id="ARBA00005417"/>
    </source>
</evidence>
<evidence type="ECO:0000256" key="3">
    <source>
        <dbReference type="ARBA" id="ARBA00022448"/>
    </source>
</evidence>
<proteinExistence type="inferred from homology"/>
<name>A0ABW2VUZ9_9ACTN</name>
<keyword evidence="3" id="KW-0813">Transport</keyword>
<evidence type="ECO:0000256" key="4">
    <source>
        <dbReference type="ARBA" id="ARBA00022475"/>
    </source>
</evidence>
<evidence type="ECO:0000313" key="6">
    <source>
        <dbReference type="EMBL" id="MFD0287255.1"/>
    </source>
</evidence>
<comment type="subcellular location">
    <subcellularLocation>
        <location evidence="1">Membrane</location>
    </subcellularLocation>
</comment>
<dbReference type="RefSeq" id="WP_381260192.1">
    <property type="nucleotide sequence ID" value="NZ_JBHTBI010000040.1"/>
</dbReference>
<comment type="similarity">
    <text evidence="2">Belongs to the ABC transporter superfamily.</text>
</comment>
<reference evidence="7" key="1">
    <citation type="journal article" date="2019" name="Int. J. Syst. Evol. Microbiol.">
        <title>The Global Catalogue of Microorganisms (GCM) 10K type strain sequencing project: providing services to taxonomists for standard genome sequencing and annotation.</title>
        <authorList>
            <consortium name="The Broad Institute Genomics Platform"/>
            <consortium name="The Broad Institute Genome Sequencing Center for Infectious Disease"/>
            <person name="Wu L."/>
            <person name="Ma J."/>
        </authorList>
    </citation>
    <scope>NUCLEOTIDE SEQUENCE [LARGE SCALE GENOMIC DNA]</scope>
    <source>
        <strain evidence="7">CGMCC 4.7198</strain>
    </source>
</reference>
<keyword evidence="4" id="KW-1003">Cell membrane</keyword>
<evidence type="ECO:0000313" key="7">
    <source>
        <dbReference type="Proteomes" id="UP001596957"/>
    </source>
</evidence>
<dbReference type="PANTHER" id="PTHR43297:SF2">
    <property type="entry name" value="DIPEPTIDE TRANSPORT ATP-BINDING PROTEIN DPPD"/>
    <property type="match status" value="1"/>
</dbReference>
<keyword evidence="7" id="KW-1185">Reference proteome</keyword>
<sequence length="59" mass="6651">MTHDLAVVQQVTDELIVMHQGRVVEHGSTDQVLTAPEHTYTHVLPAAVPREGWLPARRR</sequence>
<evidence type="ECO:0008006" key="8">
    <source>
        <dbReference type="Google" id="ProtNLM"/>
    </source>
</evidence>